<name>A0A1G2B103_9BACT</name>
<evidence type="ECO:0000313" key="6">
    <source>
        <dbReference type="Proteomes" id="UP000179164"/>
    </source>
</evidence>
<organism evidence="5 6">
    <name type="scientific">Candidatus Kerfeldbacteria bacterium RIFCSPLOWO2_01_FULL_48_11</name>
    <dbReference type="NCBI Taxonomy" id="1798543"/>
    <lineage>
        <taxon>Bacteria</taxon>
        <taxon>Candidatus Kerfeldiibacteriota</taxon>
    </lineage>
</organism>
<feature type="domain" description="SHSP" evidence="3">
    <location>
        <begin position="44"/>
        <end position="157"/>
    </location>
</feature>
<dbReference type="InterPro" id="IPR007052">
    <property type="entry name" value="CS_dom"/>
</dbReference>
<comment type="similarity">
    <text evidence="1 2">Belongs to the small heat shock protein (HSP20) family.</text>
</comment>
<dbReference type="PANTHER" id="PTHR11527">
    <property type="entry name" value="HEAT-SHOCK PROTEIN 20 FAMILY MEMBER"/>
    <property type="match status" value="1"/>
</dbReference>
<dbReference type="SUPFAM" id="SSF49764">
    <property type="entry name" value="HSP20-like chaperones"/>
    <property type="match status" value="1"/>
</dbReference>
<dbReference type="CDD" id="cd06464">
    <property type="entry name" value="ACD_sHsps-like"/>
    <property type="match status" value="1"/>
</dbReference>
<dbReference type="PROSITE" id="PS51203">
    <property type="entry name" value="CS"/>
    <property type="match status" value="1"/>
</dbReference>
<evidence type="ECO:0000259" key="4">
    <source>
        <dbReference type="PROSITE" id="PS51203"/>
    </source>
</evidence>
<comment type="caution">
    <text evidence="5">The sequence shown here is derived from an EMBL/GenBank/DDBJ whole genome shotgun (WGS) entry which is preliminary data.</text>
</comment>
<dbReference type="AlphaFoldDB" id="A0A1G2B103"/>
<sequence>MPNPQPVNNVGTTVKKVIPNVSDPQQLPVSDEDRDNFASAGWLTEDFSGQLAVDVYQTEKEIVVKSTIAGVRPEDLDISINNDMVTIRGKREKDFTAENAEYLFKECFWGGFSRSIILPTEIKVDKAQASLKNGVLTITLPKVPRANKVKVIKVNEES</sequence>
<protein>
    <submittedName>
        <fullName evidence="5">Uncharacterized protein</fullName>
    </submittedName>
</protein>
<dbReference type="Pfam" id="PF00011">
    <property type="entry name" value="HSP20"/>
    <property type="match status" value="1"/>
</dbReference>
<accession>A0A1G2B103</accession>
<evidence type="ECO:0000313" key="5">
    <source>
        <dbReference type="EMBL" id="OGY82416.1"/>
    </source>
</evidence>
<dbReference type="EMBL" id="MHKE01000020">
    <property type="protein sequence ID" value="OGY82416.1"/>
    <property type="molecule type" value="Genomic_DNA"/>
</dbReference>
<evidence type="ECO:0000256" key="2">
    <source>
        <dbReference type="RuleBase" id="RU003616"/>
    </source>
</evidence>
<reference evidence="5 6" key="1">
    <citation type="journal article" date="2016" name="Nat. Commun.">
        <title>Thousands of microbial genomes shed light on interconnected biogeochemical processes in an aquifer system.</title>
        <authorList>
            <person name="Anantharaman K."/>
            <person name="Brown C.T."/>
            <person name="Hug L.A."/>
            <person name="Sharon I."/>
            <person name="Castelle C.J."/>
            <person name="Probst A.J."/>
            <person name="Thomas B.C."/>
            <person name="Singh A."/>
            <person name="Wilkins M.J."/>
            <person name="Karaoz U."/>
            <person name="Brodie E.L."/>
            <person name="Williams K.H."/>
            <person name="Hubbard S.S."/>
            <person name="Banfield J.F."/>
        </authorList>
    </citation>
    <scope>NUCLEOTIDE SEQUENCE [LARGE SCALE GENOMIC DNA]</scope>
</reference>
<evidence type="ECO:0000259" key="3">
    <source>
        <dbReference type="PROSITE" id="PS01031"/>
    </source>
</evidence>
<dbReference type="Proteomes" id="UP000179164">
    <property type="component" value="Unassembled WGS sequence"/>
</dbReference>
<dbReference type="InterPro" id="IPR031107">
    <property type="entry name" value="Small_HSP"/>
</dbReference>
<dbReference type="InterPro" id="IPR008978">
    <property type="entry name" value="HSP20-like_chaperone"/>
</dbReference>
<dbReference type="Gene3D" id="2.60.40.790">
    <property type="match status" value="1"/>
</dbReference>
<dbReference type="STRING" id="1798543.A2898_05260"/>
<dbReference type="InterPro" id="IPR002068">
    <property type="entry name" value="A-crystallin/Hsp20_dom"/>
</dbReference>
<gene>
    <name evidence="5" type="ORF">A2898_05260</name>
</gene>
<proteinExistence type="inferred from homology"/>
<dbReference type="PROSITE" id="PS01031">
    <property type="entry name" value="SHSP"/>
    <property type="match status" value="1"/>
</dbReference>
<evidence type="ECO:0000256" key="1">
    <source>
        <dbReference type="PROSITE-ProRule" id="PRU00285"/>
    </source>
</evidence>
<feature type="domain" description="CS" evidence="4">
    <location>
        <begin position="48"/>
        <end position="158"/>
    </location>
</feature>